<feature type="transmembrane region" description="Helical" evidence="5">
    <location>
        <begin position="227"/>
        <end position="243"/>
    </location>
</feature>
<feature type="transmembrane region" description="Helical" evidence="5">
    <location>
        <begin position="33"/>
        <end position="55"/>
    </location>
</feature>
<keyword evidence="3 5" id="KW-1133">Transmembrane helix</keyword>
<evidence type="ECO:0000256" key="3">
    <source>
        <dbReference type="ARBA" id="ARBA00022989"/>
    </source>
</evidence>
<dbReference type="InterPro" id="IPR007016">
    <property type="entry name" value="O-antigen_ligase-rel_domated"/>
</dbReference>
<protein>
    <recommendedName>
        <fullName evidence="6">O-antigen ligase-related domain-containing protein</fullName>
    </recommendedName>
</protein>
<evidence type="ECO:0000256" key="1">
    <source>
        <dbReference type="ARBA" id="ARBA00004141"/>
    </source>
</evidence>
<organism evidence="7 8">
    <name type="scientific">Candidatus Nealsonbacteria bacterium CG08_land_8_20_14_0_20_36_22</name>
    <dbReference type="NCBI Taxonomy" id="1974704"/>
    <lineage>
        <taxon>Bacteria</taxon>
        <taxon>Candidatus Nealsoniibacteriota</taxon>
    </lineage>
</organism>
<evidence type="ECO:0000256" key="5">
    <source>
        <dbReference type="SAM" id="Phobius"/>
    </source>
</evidence>
<comment type="subcellular location">
    <subcellularLocation>
        <location evidence="1">Membrane</location>
        <topology evidence="1">Multi-pass membrane protein</topology>
    </subcellularLocation>
</comment>
<evidence type="ECO:0000259" key="6">
    <source>
        <dbReference type="Pfam" id="PF04932"/>
    </source>
</evidence>
<name>A0A2H0YNL9_9BACT</name>
<feature type="transmembrane region" description="Helical" evidence="5">
    <location>
        <begin position="250"/>
        <end position="270"/>
    </location>
</feature>
<dbReference type="PANTHER" id="PTHR37422">
    <property type="entry name" value="TEICHURONIC ACID BIOSYNTHESIS PROTEIN TUAE"/>
    <property type="match status" value="1"/>
</dbReference>
<accession>A0A2H0YNL9</accession>
<dbReference type="AlphaFoldDB" id="A0A2H0YNL9"/>
<dbReference type="EMBL" id="PEYC01000032">
    <property type="protein sequence ID" value="PIS40094.1"/>
    <property type="molecule type" value="Genomic_DNA"/>
</dbReference>
<feature type="transmembrane region" description="Helical" evidence="5">
    <location>
        <begin position="76"/>
        <end position="96"/>
    </location>
</feature>
<sequence>MENNTYKFYLIAFFAILALPLLALPPWLHPAAWGKVVLFRIIISILIFVFLWQVVYKKISLNNLKFLLNKKNKVFLPFWLLIALWGTFLLATIFSLDPYYSFWESPYRAGGFLNFSLYIIFAVLTFLIIKGKDWLKLWKFSLIIGVLVSLVAVMQYFKVFSQHLIPYEGRPPSTFGNTIFLGIYLLFSVFMGLNLFLKEKQKVKKILYLLALLLFLFVILITGSRAVYFGLLIGFTYFILFFPKKQRLVVLLKILFILLLIVGVYGVYYLNTAPKLPDYLQKNKTAQQVFSRLSVDLLSDPRFSAWQIALEAIKEKPILGWGPENFSIAFDKHYDPSLPLITKDWGSWWDRAHNFLFDISVTTGIPALMIFLSLFAVLFWRLQRVKEKEPENSLICHGVQATFFGYLAANFFSFDTFSTYLVFFLLIAYSLFLIQKNNKLTETQVSVNSLWMSGAVFVLFCILVAFVWFAGLKPLGLNKEINWADHYAQTDQCQKAIEKMEKDVL</sequence>
<feature type="transmembrane region" description="Helical" evidence="5">
    <location>
        <begin position="417"/>
        <end position="434"/>
    </location>
</feature>
<evidence type="ECO:0000313" key="7">
    <source>
        <dbReference type="EMBL" id="PIS40094.1"/>
    </source>
</evidence>
<dbReference type="InterPro" id="IPR051533">
    <property type="entry name" value="WaaL-like"/>
</dbReference>
<comment type="caution">
    <text evidence="7">The sequence shown here is derived from an EMBL/GenBank/DDBJ whole genome shotgun (WGS) entry which is preliminary data.</text>
</comment>
<feature type="domain" description="O-antigen ligase-related" evidence="6">
    <location>
        <begin position="210"/>
        <end position="372"/>
    </location>
</feature>
<feature type="transmembrane region" description="Helical" evidence="5">
    <location>
        <begin position="392"/>
        <end position="411"/>
    </location>
</feature>
<feature type="transmembrane region" description="Helical" evidence="5">
    <location>
        <begin position="108"/>
        <end position="128"/>
    </location>
</feature>
<feature type="transmembrane region" description="Helical" evidence="5">
    <location>
        <begin position="206"/>
        <end position="221"/>
    </location>
</feature>
<feature type="transmembrane region" description="Helical" evidence="5">
    <location>
        <begin position="355"/>
        <end position="380"/>
    </location>
</feature>
<dbReference type="GO" id="GO:0016020">
    <property type="term" value="C:membrane"/>
    <property type="evidence" value="ECO:0007669"/>
    <property type="project" value="UniProtKB-SubCell"/>
</dbReference>
<keyword evidence="4 5" id="KW-0472">Membrane</keyword>
<dbReference type="Proteomes" id="UP000231472">
    <property type="component" value="Unassembled WGS sequence"/>
</dbReference>
<evidence type="ECO:0000256" key="4">
    <source>
        <dbReference type="ARBA" id="ARBA00023136"/>
    </source>
</evidence>
<evidence type="ECO:0000313" key="8">
    <source>
        <dbReference type="Proteomes" id="UP000231472"/>
    </source>
</evidence>
<feature type="transmembrane region" description="Helical" evidence="5">
    <location>
        <begin position="140"/>
        <end position="157"/>
    </location>
</feature>
<feature type="transmembrane region" description="Helical" evidence="5">
    <location>
        <begin position="446"/>
        <end position="470"/>
    </location>
</feature>
<proteinExistence type="predicted"/>
<dbReference type="Pfam" id="PF04932">
    <property type="entry name" value="Wzy_C"/>
    <property type="match status" value="1"/>
</dbReference>
<dbReference type="PANTHER" id="PTHR37422:SF13">
    <property type="entry name" value="LIPOPOLYSACCHARIDE BIOSYNTHESIS PROTEIN PA4999-RELATED"/>
    <property type="match status" value="1"/>
</dbReference>
<evidence type="ECO:0000256" key="2">
    <source>
        <dbReference type="ARBA" id="ARBA00022692"/>
    </source>
</evidence>
<feature type="transmembrane region" description="Helical" evidence="5">
    <location>
        <begin position="177"/>
        <end position="197"/>
    </location>
</feature>
<gene>
    <name evidence="7" type="ORF">COT32_01760</name>
</gene>
<feature type="non-terminal residue" evidence="7">
    <location>
        <position position="505"/>
    </location>
</feature>
<reference evidence="8" key="1">
    <citation type="submission" date="2017-09" db="EMBL/GenBank/DDBJ databases">
        <title>Depth-based differentiation of microbial function through sediment-hosted aquifers and enrichment of novel symbionts in the deep terrestrial subsurface.</title>
        <authorList>
            <person name="Probst A.J."/>
            <person name="Ladd B."/>
            <person name="Jarett J.K."/>
            <person name="Geller-Mcgrath D.E."/>
            <person name="Sieber C.M.K."/>
            <person name="Emerson J.B."/>
            <person name="Anantharaman K."/>
            <person name="Thomas B.C."/>
            <person name="Malmstrom R."/>
            <person name="Stieglmeier M."/>
            <person name="Klingl A."/>
            <person name="Woyke T."/>
            <person name="Ryan C.M."/>
            <person name="Banfield J.F."/>
        </authorList>
    </citation>
    <scope>NUCLEOTIDE SEQUENCE [LARGE SCALE GENOMIC DNA]</scope>
</reference>
<keyword evidence="2 5" id="KW-0812">Transmembrane</keyword>